<evidence type="ECO:0000313" key="2">
    <source>
        <dbReference type="EMBL" id="EDN96238.1"/>
    </source>
</evidence>
<keyword evidence="3" id="KW-1185">Reference proteome</keyword>
<dbReference type="HOGENOM" id="CLU_3175657_0_0_1"/>
<sequence>MSIRPIRGVIIKAFKNPLICSDENKEKNENENFSTEGETIKVISMND</sequence>
<reference evidence="3" key="1">
    <citation type="journal article" date="2011" name="PLoS Genet.">
        <title>Genomic analysis of the necrotrophic fungal pathogens Sclerotinia sclerotiorum and Botrytis cinerea.</title>
        <authorList>
            <person name="Amselem J."/>
            <person name="Cuomo C.A."/>
            <person name="van Kan J.A."/>
            <person name="Viaud M."/>
            <person name="Benito E.P."/>
            <person name="Couloux A."/>
            <person name="Coutinho P.M."/>
            <person name="de Vries R.P."/>
            <person name="Dyer P.S."/>
            <person name="Fillinger S."/>
            <person name="Fournier E."/>
            <person name="Gout L."/>
            <person name="Hahn M."/>
            <person name="Kohn L."/>
            <person name="Lapalu N."/>
            <person name="Plummer K.M."/>
            <person name="Pradier J.M."/>
            <person name="Quevillon E."/>
            <person name="Sharon A."/>
            <person name="Simon A."/>
            <person name="ten Have A."/>
            <person name="Tudzynski B."/>
            <person name="Tudzynski P."/>
            <person name="Wincker P."/>
            <person name="Andrew M."/>
            <person name="Anthouard V."/>
            <person name="Beever R.E."/>
            <person name="Beffa R."/>
            <person name="Benoit I."/>
            <person name="Bouzid O."/>
            <person name="Brault B."/>
            <person name="Chen Z."/>
            <person name="Choquer M."/>
            <person name="Collemare J."/>
            <person name="Cotton P."/>
            <person name="Danchin E.G."/>
            <person name="Da Silva C."/>
            <person name="Gautier A."/>
            <person name="Giraud C."/>
            <person name="Giraud T."/>
            <person name="Gonzalez C."/>
            <person name="Grossetete S."/>
            <person name="Guldener U."/>
            <person name="Henrissat B."/>
            <person name="Howlett B.J."/>
            <person name="Kodira C."/>
            <person name="Kretschmer M."/>
            <person name="Lappartient A."/>
            <person name="Leroch M."/>
            <person name="Levis C."/>
            <person name="Mauceli E."/>
            <person name="Neuveglise C."/>
            <person name="Oeser B."/>
            <person name="Pearson M."/>
            <person name="Poulain J."/>
            <person name="Poussereau N."/>
            <person name="Quesneville H."/>
            <person name="Rascle C."/>
            <person name="Schumacher J."/>
            <person name="Segurens B."/>
            <person name="Sexton A."/>
            <person name="Silva E."/>
            <person name="Sirven C."/>
            <person name="Soanes D.M."/>
            <person name="Talbot N.J."/>
            <person name="Templeton M."/>
            <person name="Yandava C."/>
            <person name="Yarden O."/>
            <person name="Zeng Q."/>
            <person name="Rollins J.A."/>
            <person name="Lebrun M.H."/>
            <person name="Dickman M."/>
        </authorList>
    </citation>
    <scope>NUCLEOTIDE SEQUENCE [LARGE SCALE GENOMIC DNA]</scope>
    <source>
        <strain evidence="3">ATCC 18683 / 1980 / Ss-1</strain>
    </source>
</reference>
<dbReference type="GeneID" id="5494003"/>
<dbReference type="EMBL" id="CH476622">
    <property type="protein sequence ID" value="EDN96238.1"/>
    <property type="molecule type" value="Genomic_DNA"/>
</dbReference>
<dbReference type="RefSeq" id="XP_001596970.1">
    <property type="nucleotide sequence ID" value="XM_001596920.1"/>
</dbReference>
<gene>
    <name evidence="2" type="ORF">SS1G_01163</name>
</gene>
<name>A7E786_SCLS1</name>
<dbReference type="InParanoid" id="A7E786"/>
<dbReference type="AlphaFoldDB" id="A7E786"/>
<dbReference type="KEGG" id="ssl:SS1G_01163"/>
<evidence type="ECO:0000313" key="3">
    <source>
        <dbReference type="Proteomes" id="UP000001312"/>
    </source>
</evidence>
<accession>A7E786</accession>
<feature type="region of interest" description="Disordered" evidence="1">
    <location>
        <begin position="27"/>
        <end position="47"/>
    </location>
</feature>
<dbReference type="Proteomes" id="UP000001312">
    <property type="component" value="Unassembled WGS sequence"/>
</dbReference>
<protein>
    <submittedName>
        <fullName evidence="2">Uncharacterized protein</fullName>
    </submittedName>
</protein>
<proteinExistence type="predicted"/>
<organism evidence="2 3">
    <name type="scientific">Sclerotinia sclerotiorum (strain ATCC 18683 / 1980 / Ss-1)</name>
    <name type="common">White mold</name>
    <name type="synonym">Whetzelinia sclerotiorum</name>
    <dbReference type="NCBI Taxonomy" id="665079"/>
    <lineage>
        <taxon>Eukaryota</taxon>
        <taxon>Fungi</taxon>
        <taxon>Dikarya</taxon>
        <taxon>Ascomycota</taxon>
        <taxon>Pezizomycotina</taxon>
        <taxon>Leotiomycetes</taxon>
        <taxon>Helotiales</taxon>
        <taxon>Sclerotiniaceae</taxon>
        <taxon>Sclerotinia</taxon>
    </lineage>
</organism>
<evidence type="ECO:0000256" key="1">
    <source>
        <dbReference type="SAM" id="MobiDB-lite"/>
    </source>
</evidence>